<organism evidence="11 12">
    <name type="scientific">Ameca splendens</name>
    <dbReference type="NCBI Taxonomy" id="208324"/>
    <lineage>
        <taxon>Eukaryota</taxon>
        <taxon>Metazoa</taxon>
        <taxon>Chordata</taxon>
        <taxon>Craniata</taxon>
        <taxon>Vertebrata</taxon>
        <taxon>Euteleostomi</taxon>
        <taxon>Actinopterygii</taxon>
        <taxon>Neopterygii</taxon>
        <taxon>Teleostei</taxon>
        <taxon>Neoteleostei</taxon>
        <taxon>Acanthomorphata</taxon>
        <taxon>Ovalentaria</taxon>
        <taxon>Atherinomorphae</taxon>
        <taxon>Cyprinodontiformes</taxon>
        <taxon>Goodeidae</taxon>
        <taxon>Ameca</taxon>
    </lineage>
</organism>
<dbReference type="InterPro" id="IPR038578">
    <property type="entry name" value="GT29-like_sf"/>
</dbReference>
<evidence type="ECO:0000256" key="7">
    <source>
        <dbReference type="ARBA" id="ARBA00022989"/>
    </source>
</evidence>
<proteinExistence type="inferred from homology"/>
<comment type="similarity">
    <text evidence="2">Belongs to the glycosyltransferase 29 family.</text>
</comment>
<keyword evidence="3" id="KW-0328">Glycosyltransferase</keyword>
<evidence type="ECO:0000256" key="1">
    <source>
        <dbReference type="ARBA" id="ARBA00004323"/>
    </source>
</evidence>
<keyword evidence="7" id="KW-1133">Transmembrane helix</keyword>
<name>A0ABV0ZF31_9TELE</name>
<dbReference type="Pfam" id="PF00777">
    <property type="entry name" value="Glyco_transf_29"/>
    <property type="match status" value="1"/>
</dbReference>
<evidence type="ECO:0000256" key="9">
    <source>
        <dbReference type="ARBA" id="ARBA00023136"/>
    </source>
</evidence>
<dbReference type="PANTHER" id="PTHR46032:SF2">
    <property type="entry name" value="GAL BETA 1,3-GALNAC ALPHA-2,3-SIALYL TRANSFERASE-RELATED"/>
    <property type="match status" value="1"/>
</dbReference>
<keyword evidence="12" id="KW-1185">Reference proteome</keyword>
<evidence type="ECO:0000256" key="3">
    <source>
        <dbReference type="ARBA" id="ARBA00022676"/>
    </source>
</evidence>
<dbReference type="Gene3D" id="3.90.1480.20">
    <property type="entry name" value="Glycosyl transferase family 29"/>
    <property type="match status" value="1"/>
</dbReference>
<keyword evidence="9" id="KW-0472">Membrane</keyword>
<evidence type="ECO:0000256" key="2">
    <source>
        <dbReference type="ARBA" id="ARBA00006003"/>
    </source>
</evidence>
<evidence type="ECO:0000256" key="6">
    <source>
        <dbReference type="ARBA" id="ARBA00022968"/>
    </source>
</evidence>
<comment type="caution">
    <text evidence="11">The sequence shown here is derived from an EMBL/GenBank/DDBJ whole genome shotgun (WGS) entry which is preliminary data.</text>
</comment>
<evidence type="ECO:0000313" key="12">
    <source>
        <dbReference type="Proteomes" id="UP001469553"/>
    </source>
</evidence>
<evidence type="ECO:0000313" key="11">
    <source>
        <dbReference type="EMBL" id="MEQ2304367.1"/>
    </source>
</evidence>
<comment type="subcellular location">
    <subcellularLocation>
        <location evidence="1">Golgi apparatus membrane</location>
        <topology evidence="1">Single-pass type II membrane protein</topology>
    </subcellularLocation>
</comment>
<keyword evidence="5" id="KW-0812">Transmembrane</keyword>
<dbReference type="InterPro" id="IPR001675">
    <property type="entry name" value="Glyco_trans_29"/>
</dbReference>
<dbReference type="Proteomes" id="UP001469553">
    <property type="component" value="Unassembled WGS sequence"/>
</dbReference>
<evidence type="ECO:0000256" key="5">
    <source>
        <dbReference type="ARBA" id="ARBA00022692"/>
    </source>
</evidence>
<reference evidence="11 12" key="1">
    <citation type="submission" date="2021-06" db="EMBL/GenBank/DDBJ databases">
        <authorList>
            <person name="Palmer J.M."/>
        </authorList>
    </citation>
    <scope>NUCLEOTIDE SEQUENCE [LARGE SCALE GENOMIC DNA]</scope>
    <source>
        <strain evidence="11 12">AS_MEX2019</strain>
        <tissue evidence="11">Muscle</tissue>
    </source>
</reference>
<dbReference type="InterPro" id="IPR051757">
    <property type="entry name" value="Beta-gal_alpha2-3_sialyltrans"/>
</dbReference>
<dbReference type="PANTHER" id="PTHR46032">
    <property type="entry name" value="ALPHA-2,3-SIALYLTRANSFERASE ST3GAL I ISOFORM X1"/>
    <property type="match status" value="1"/>
</dbReference>
<sequence>MDPYLISFQDIIKGLIPSEVHVFGYGADSDGNWSHYFEVLTNKNLKTGQHPGQHEFEILQQLAYEKIVKLYQRKIAAPWQISPFCVILHLI</sequence>
<evidence type="ECO:0000256" key="4">
    <source>
        <dbReference type="ARBA" id="ARBA00022679"/>
    </source>
</evidence>
<keyword evidence="4" id="KW-0808">Transferase</keyword>
<evidence type="ECO:0000256" key="8">
    <source>
        <dbReference type="ARBA" id="ARBA00023034"/>
    </source>
</evidence>
<dbReference type="EMBL" id="JAHRIP010059096">
    <property type="protein sequence ID" value="MEQ2304367.1"/>
    <property type="molecule type" value="Genomic_DNA"/>
</dbReference>
<keyword evidence="10" id="KW-0325">Glycoprotein</keyword>
<protein>
    <submittedName>
        <fullName evidence="11">Uncharacterized protein</fullName>
    </submittedName>
</protein>
<gene>
    <name evidence="11" type="ORF">AMECASPLE_026279</name>
</gene>
<keyword evidence="8" id="KW-0333">Golgi apparatus</keyword>
<evidence type="ECO:0000256" key="10">
    <source>
        <dbReference type="ARBA" id="ARBA00023180"/>
    </source>
</evidence>
<keyword evidence="6" id="KW-0735">Signal-anchor</keyword>
<accession>A0ABV0ZF31</accession>